<evidence type="ECO:0000256" key="2">
    <source>
        <dbReference type="ARBA" id="ARBA00009773"/>
    </source>
</evidence>
<feature type="transmembrane region" description="Helical" evidence="6">
    <location>
        <begin position="324"/>
        <end position="350"/>
    </location>
</feature>
<dbReference type="EMBL" id="SNYK01000017">
    <property type="protein sequence ID" value="TDQ34787.1"/>
    <property type="molecule type" value="Genomic_DNA"/>
</dbReference>
<feature type="transmembrane region" description="Helical" evidence="6">
    <location>
        <begin position="12"/>
        <end position="35"/>
    </location>
</feature>
<keyword evidence="8" id="KW-1185">Reference proteome</keyword>
<feature type="transmembrane region" description="Helical" evidence="6">
    <location>
        <begin position="71"/>
        <end position="94"/>
    </location>
</feature>
<feature type="transmembrane region" description="Helical" evidence="6">
    <location>
        <begin position="223"/>
        <end position="244"/>
    </location>
</feature>
<proteinExistence type="inferred from homology"/>
<comment type="caution">
    <text evidence="7">The sequence shown here is derived from an EMBL/GenBank/DDBJ whole genome shotgun (WGS) entry which is preliminary data.</text>
</comment>
<comment type="subcellular location">
    <subcellularLocation>
        <location evidence="1">Membrane</location>
        <topology evidence="1">Multi-pass membrane protein</topology>
    </subcellularLocation>
</comment>
<sequence length="371" mass="40897">MQQQPNAKPPAYLPFHAFWIRLTLVLILATGVYFFHSFAKPIIIAFIIAIITWPVYTRVLDYLGQKHKTTASLATLAAIIFLVTPLGFLTSYTIKEVISFLGWAVSANATGVTAPDWFASIPLIGEWLTESWNEHLSAPGMIGEITQVFGSQNIGSVYRNVISTSGSILHIFLTLTFTLITLFFLYKDGNSLVGQLDKAGEYFYPRRWFRYSRVIPQAIRSTVLGMSVIAIAEGIILGVAYWIAGFPSPVIMGIVTGFMALIPGGAPLSFTLVSLYLTATGHSTEGILLFLWGAFELFLVDKFIRPRLVGGPIKLPFLPTFFGLVGGVKTMGFLGLFIGPALMVVLVMLWREFIQDLKEIKARQGGPDTET</sequence>
<evidence type="ECO:0000313" key="8">
    <source>
        <dbReference type="Proteomes" id="UP000294575"/>
    </source>
</evidence>
<reference evidence="7 8" key="1">
    <citation type="submission" date="2019-03" db="EMBL/GenBank/DDBJ databases">
        <title>Genomic Encyclopedia of Type Strains, Phase IV (KMG-IV): sequencing the most valuable type-strain genomes for metagenomic binning, comparative biology and taxonomic classification.</title>
        <authorList>
            <person name="Goeker M."/>
        </authorList>
    </citation>
    <scope>NUCLEOTIDE SEQUENCE [LARGE SCALE GENOMIC DNA]</scope>
    <source>
        <strain evidence="7 8">DSM 28679</strain>
    </source>
</reference>
<keyword evidence="4 6" id="KW-1133">Transmembrane helix</keyword>
<feature type="transmembrane region" description="Helical" evidence="6">
    <location>
        <begin position="287"/>
        <end position="304"/>
    </location>
</feature>
<evidence type="ECO:0000256" key="4">
    <source>
        <dbReference type="ARBA" id="ARBA00022989"/>
    </source>
</evidence>
<name>A0A4R6TQI7_9GAMM</name>
<dbReference type="Proteomes" id="UP000294575">
    <property type="component" value="Unassembled WGS sequence"/>
</dbReference>
<evidence type="ECO:0000313" key="7">
    <source>
        <dbReference type="EMBL" id="TDQ34787.1"/>
    </source>
</evidence>
<gene>
    <name evidence="7" type="ORF">DFQ45_11735</name>
</gene>
<protein>
    <submittedName>
        <fullName evidence="7">Putative PurR-regulated permease PerM</fullName>
    </submittedName>
</protein>
<keyword evidence="3 6" id="KW-0812">Transmembrane</keyword>
<feature type="transmembrane region" description="Helical" evidence="6">
    <location>
        <begin position="41"/>
        <end position="59"/>
    </location>
</feature>
<dbReference type="InterPro" id="IPR002549">
    <property type="entry name" value="AI-2E-like"/>
</dbReference>
<organism evidence="7 8">
    <name type="scientific">Thiopseudomonas denitrificans</name>
    <dbReference type="NCBI Taxonomy" id="1501432"/>
    <lineage>
        <taxon>Bacteria</taxon>
        <taxon>Pseudomonadati</taxon>
        <taxon>Pseudomonadota</taxon>
        <taxon>Gammaproteobacteria</taxon>
        <taxon>Pseudomonadales</taxon>
        <taxon>Pseudomonadaceae</taxon>
        <taxon>Thiopseudomonas</taxon>
    </lineage>
</organism>
<dbReference type="AlphaFoldDB" id="A0A4R6TQI7"/>
<dbReference type="GO" id="GO:0016020">
    <property type="term" value="C:membrane"/>
    <property type="evidence" value="ECO:0007669"/>
    <property type="project" value="UniProtKB-SubCell"/>
</dbReference>
<evidence type="ECO:0000256" key="5">
    <source>
        <dbReference type="ARBA" id="ARBA00023136"/>
    </source>
</evidence>
<dbReference type="RefSeq" id="WP_101497876.1">
    <property type="nucleotide sequence ID" value="NZ_LNJZ01000009.1"/>
</dbReference>
<feature type="transmembrane region" description="Helical" evidence="6">
    <location>
        <begin position="250"/>
        <end position="275"/>
    </location>
</feature>
<keyword evidence="5 6" id="KW-0472">Membrane</keyword>
<feature type="transmembrane region" description="Helical" evidence="6">
    <location>
        <begin position="168"/>
        <end position="186"/>
    </location>
</feature>
<dbReference type="PANTHER" id="PTHR21716">
    <property type="entry name" value="TRANSMEMBRANE PROTEIN"/>
    <property type="match status" value="1"/>
</dbReference>
<accession>A0A4R6TQI7</accession>
<dbReference type="Pfam" id="PF01594">
    <property type="entry name" value="AI-2E_transport"/>
    <property type="match status" value="1"/>
</dbReference>
<evidence type="ECO:0000256" key="6">
    <source>
        <dbReference type="SAM" id="Phobius"/>
    </source>
</evidence>
<evidence type="ECO:0000256" key="1">
    <source>
        <dbReference type="ARBA" id="ARBA00004141"/>
    </source>
</evidence>
<dbReference type="OrthoDB" id="5298283at2"/>
<evidence type="ECO:0000256" key="3">
    <source>
        <dbReference type="ARBA" id="ARBA00022692"/>
    </source>
</evidence>
<dbReference type="PANTHER" id="PTHR21716:SF61">
    <property type="entry name" value="BLR8064 PROTEIN"/>
    <property type="match status" value="1"/>
</dbReference>
<comment type="similarity">
    <text evidence="2">Belongs to the autoinducer-2 exporter (AI-2E) (TC 2.A.86) family.</text>
</comment>